<organism evidence="1 2">
    <name type="scientific">Portunus trituberculatus</name>
    <name type="common">Swimming crab</name>
    <name type="synonym">Neptunus trituberculatus</name>
    <dbReference type="NCBI Taxonomy" id="210409"/>
    <lineage>
        <taxon>Eukaryota</taxon>
        <taxon>Metazoa</taxon>
        <taxon>Ecdysozoa</taxon>
        <taxon>Arthropoda</taxon>
        <taxon>Crustacea</taxon>
        <taxon>Multicrustacea</taxon>
        <taxon>Malacostraca</taxon>
        <taxon>Eumalacostraca</taxon>
        <taxon>Eucarida</taxon>
        <taxon>Decapoda</taxon>
        <taxon>Pleocyemata</taxon>
        <taxon>Brachyura</taxon>
        <taxon>Eubrachyura</taxon>
        <taxon>Portunoidea</taxon>
        <taxon>Portunidae</taxon>
        <taxon>Portuninae</taxon>
        <taxon>Portunus</taxon>
    </lineage>
</organism>
<protein>
    <submittedName>
        <fullName evidence="1">Uncharacterized protein</fullName>
    </submittedName>
</protein>
<accession>A0A5B7IJ71</accession>
<comment type="caution">
    <text evidence="1">The sequence shown here is derived from an EMBL/GenBank/DDBJ whole genome shotgun (WGS) entry which is preliminary data.</text>
</comment>
<dbReference type="AlphaFoldDB" id="A0A5B7IJ71"/>
<gene>
    <name evidence="1" type="ORF">E2C01_077038</name>
</gene>
<name>A0A5B7IJ71_PORTR</name>
<dbReference type="Proteomes" id="UP000324222">
    <property type="component" value="Unassembled WGS sequence"/>
</dbReference>
<sequence length="50" mass="5783">MARKFKETFGSMLLTVPYRANEQGKESVKAFTHGRFDPKDEITLSQSQEF</sequence>
<keyword evidence="2" id="KW-1185">Reference proteome</keyword>
<proteinExistence type="predicted"/>
<dbReference type="EMBL" id="VSRR010059595">
    <property type="protein sequence ID" value="MPC82375.1"/>
    <property type="molecule type" value="Genomic_DNA"/>
</dbReference>
<evidence type="ECO:0000313" key="1">
    <source>
        <dbReference type="EMBL" id="MPC82375.1"/>
    </source>
</evidence>
<reference evidence="1 2" key="1">
    <citation type="submission" date="2019-05" db="EMBL/GenBank/DDBJ databases">
        <title>Another draft genome of Portunus trituberculatus and its Hox gene families provides insights of decapod evolution.</title>
        <authorList>
            <person name="Jeong J.-H."/>
            <person name="Song I."/>
            <person name="Kim S."/>
            <person name="Choi T."/>
            <person name="Kim D."/>
            <person name="Ryu S."/>
            <person name="Kim W."/>
        </authorList>
    </citation>
    <scope>NUCLEOTIDE SEQUENCE [LARGE SCALE GENOMIC DNA]</scope>
    <source>
        <tissue evidence="1">Muscle</tissue>
    </source>
</reference>
<evidence type="ECO:0000313" key="2">
    <source>
        <dbReference type="Proteomes" id="UP000324222"/>
    </source>
</evidence>